<evidence type="ECO:0000313" key="3">
    <source>
        <dbReference type="Proteomes" id="UP000325577"/>
    </source>
</evidence>
<evidence type="ECO:0000256" key="1">
    <source>
        <dbReference type="SAM" id="MobiDB-lite"/>
    </source>
</evidence>
<dbReference type="PANTHER" id="PTHR33919">
    <property type="entry name" value="OS09G0127700 PROTEIN"/>
    <property type="match status" value="1"/>
</dbReference>
<sequence length="167" mass="18152">MVKLSNFANIPAVEVAGSSNLPRTRIRKEVATPTKRGNATTQTLGENDPSLLNVDDDLGPELEQGPRVAISGEFAPVYMVLGMIMVALSIGAHTAKQQLLHSPGVRINKKKRESIPEVDDPDAVVGSADKFVNKSFLRKVAHIQDHDRVLSDPVRAEPFTRYGSILS</sequence>
<accession>A0A5J5AMP7</accession>
<feature type="compositionally biased region" description="Polar residues" evidence="1">
    <location>
        <begin position="35"/>
        <end position="45"/>
    </location>
</feature>
<organism evidence="2 3">
    <name type="scientific">Nyssa sinensis</name>
    <dbReference type="NCBI Taxonomy" id="561372"/>
    <lineage>
        <taxon>Eukaryota</taxon>
        <taxon>Viridiplantae</taxon>
        <taxon>Streptophyta</taxon>
        <taxon>Embryophyta</taxon>
        <taxon>Tracheophyta</taxon>
        <taxon>Spermatophyta</taxon>
        <taxon>Magnoliopsida</taxon>
        <taxon>eudicotyledons</taxon>
        <taxon>Gunneridae</taxon>
        <taxon>Pentapetalae</taxon>
        <taxon>asterids</taxon>
        <taxon>Cornales</taxon>
        <taxon>Nyssaceae</taxon>
        <taxon>Nyssa</taxon>
    </lineage>
</organism>
<dbReference type="EMBL" id="CM018042">
    <property type="protein sequence ID" value="KAA8532273.1"/>
    <property type="molecule type" value="Genomic_DNA"/>
</dbReference>
<feature type="region of interest" description="Disordered" evidence="1">
    <location>
        <begin position="32"/>
        <end position="58"/>
    </location>
</feature>
<keyword evidence="3" id="KW-1185">Reference proteome</keyword>
<reference evidence="2 3" key="1">
    <citation type="submission" date="2019-09" db="EMBL/GenBank/DDBJ databases">
        <title>A chromosome-level genome assembly of the Chinese tupelo Nyssa sinensis.</title>
        <authorList>
            <person name="Yang X."/>
            <person name="Kang M."/>
            <person name="Yang Y."/>
            <person name="Xiong H."/>
            <person name="Wang M."/>
            <person name="Zhang Z."/>
            <person name="Wang Z."/>
            <person name="Wu H."/>
            <person name="Ma T."/>
            <person name="Liu J."/>
            <person name="Xi Z."/>
        </authorList>
    </citation>
    <scope>NUCLEOTIDE SEQUENCE [LARGE SCALE GENOMIC DNA]</scope>
    <source>
        <strain evidence="2">J267</strain>
        <tissue evidence="2">Leaf</tissue>
    </source>
</reference>
<gene>
    <name evidence="2" type="ORF">F0562_032306</name>
</gene>
<dbReference type="PANTHER" id="PTHR33919:SF9">
    <property type="entry name" value="RIBOSOME BIOGENESIS NEP1-LIKE PROTEIN"/>
    <property type="match status" value="1"/>
</dbReference>
<name>A0A5J5AMP7_9ASTE</name>
<dbReference type="AlphaFoldDB" id="A0A5J5AMP7"/>
<proteinExistence type="predicted"/>
<dbReference type="OrthoDB" id="2013913at2759"/>
<evidence type="ECO:0000313" key="2">
    <source>
        <dbReference type="EMBL" id="KAA8532273.1"/>
    </source>
</evidence>
<protein>
    <submittedName>
        <fullName evidence="2">Uncharacterized protein</fullName>
    </submittedName>
</protein>
<dbReference type="Proteomes" id="UP000325577">
    <property type="component" value="Linkage Group LG19"/>
</dbReference>